<reference evidence="1" key="1">
    <citation type="submission" date="2022-06" db="EMBL/GenBank/DDBJ databases">
        <title>Physiological and biochemical characterization and genomic elucidation of a strain of the genus Ensifer adhaerens M8 that combines arsenic oxidation and chromium reduction.</title>
        <authorList>
            <person name="Li X."/>
            <person name="Yu c."/>
        </authorList>
    </citation>
    <scope>NUCLEOTIDE SEQUENCE</scope>
    <source>
        <strain evidence="1">M8</strain>
        <plasmid evidence="1">pB</plasmid>
    </source>
</reference>
<keyword evidence="1" id="KW-0614">Plasmid</keyword>
<dbReference type="AlphaFoldDB" id="A0A9Q8YEL0"/>
<dbReference type="Proteomes" id="UP001055460">
    <property type="component" value="Plasmid pB"/>
</dbReference>
<sequence>MACQGCAYLAPLFAGLSEAAIHAGKDVDFVEMSREFATKSGPNEQMFRDFDERGGTQALTRALGRVFERIHNR</sequence>
<organism evidence="1 2">
    <name type="scientific">Ensifer adhaerens</name>
    <name type="common">Sinorhizobium morelense</name>
    <dbReference type="NCBI Taxonomy" id="106592"/>
    <lineage>
        <taxon>Bacteria</taxon>
        <taxon>Pseudomonadati</taxon>
        <taxon>Pseudomonadota</taxon>
        <taxon>Alphaproteobacteria</taxon>
        <taxon>Hyphomicrobiales</taxon>
        <taxon>Rhizobiaceae</taxon>
        <taxon>Sinorhizobium/Ensifer group</taxon>
        <taxon>Ensifer</taxon>
    </lineage>
</organism>
<geneLocation type="plasmid" evidence="1 2">
    <name>pB</name>
</geneLocation>
<evidence type="ECO:0000313" key="1">
    <source>
        <dbReference type="EMBL" id="USJ27493.1"/>
    </source>
</evidence>
<gene>
    <name evidence="1" type="ORF">NE863_34225</name>
</gene>
<name>A0A9Q8YEL0_ENSAD</name>
<evidence type="ECO:0000313" key="2">
    <source>
        <dbReference type="Proteomes" id="UP001055460"/>
    </source>
</evidence>
<accession>A0A9Q8YEL0</accession>
<proteinExistence type="predicted"/>
<protein>
    <submittedName>
        <fullName evidence="1">Uncharacterized protein</fullName>
    </submittedName>
</protein>
<dbReference type="EMBL" id="CP098809">
    <property type="protein sequence ID" value="USJ27493.1"/>
    <property type="molecule type" value="Genomic_DNA"/>
</dbReference>